<feature type="non-terminal residue" evidence="1">
    <location>
        <position position="1"/>
    </location>
</feature>
<gene>
    <name evidence="1" type="ORF">SAMN02746066_04489</name>
</gene>
<name>A0A1M7NHI2_9FIRM</name>
<organism evidence="1 2">
    <name type="scientific">Anaerosporobacter mobilis DSM 15930</name>
    <dbReference type="NCBI Taxonomy" id="1120996"/>
    <lineage>
        <taxon>Bacteria</taxon>
        <taxon>Bacillati</taxon>
        <taxon>Bacillota</taxon>
        <taxon>Clostridia</taxon>
        <taxon>Lachnospirales</taxon>
        <taxon>Lachnospiraceae</taxon>
        <taxon>Anaerosporobacter</taxon>
    </lineage>
</organism>
<dbReference type="AlphaFoldDB" id="A0A1M7NHI2"/>
<proteinExistence type="predicted"/>
<evidence type="ECO:0000313" key="1">
    <source>
        <dbReference type="EMBL" id="SHN03141.1"/>
    </source>
</evidence>
<dbReference type="Proteomes" id="UP000184038">
    <property type="component" value="Unassembled WGS sequence"/>
</dbReference>
<evidence type="ECO:0000313" key="2">
    <source>
        <dbReference type="Proteomes" id="UP000184038"/>
    </source>
</evidence>
<dbReference type="OrthoDB" id="9811278at2"/>
<keyword evidence="2" id="KW-1185">Reference proteome</keyword>
<dbReference type="STRING" id="1120996.SAMN02746066_04489"/>
<dbReference type="EMBL" id="FRCP01000029">
    <property type="protein sequence ID" value="SHN03141.1"/>
    <property type="molecule type" value="Genomic_DNA"/>
</dbReference>
<accession>A0A1M7NHI2</accession>
<sequence>QFESQNRHISKRGAPSLRKACYEVMQCLKMHKPQDDPVYLFMIKKEEEGKPLNVAKMAAINKFLRIYYARVMELYK</sequence>
<protein>
    <recommendedName>
        <fullName evidence="3">Transposase IS116/IS110/IS902 family protein</fullName>
    </recommendedName>
</protein>
<evidence type="ECO:0008006" key="3">
    <source>
        <dbReference type="Google" id="ProtNLM"/>
    </source>
</evidence>
<reference evidence="1 2" key="1">
    <citation type="submission" date="2016-11" db="EMBL/GenBank/DDBJ databases">
        <authorList>
            <person name="Jaros S."/>
            <person name="Januszkiewicz K."/>
            <person name="Wedrychowicz H."/>
        </authorList>
    </citation>
    <scope>NUCLEOTIDE SEQUENCE [LARGE SCALE GENOMIC DNA]</scope>
    <source>
        <strain evidence="1 2">DSM 15930</strain>
    </source>
</reference>